<evidence type="ECO:0000313" key="2">
    <source>
        <dbReference type="EMBL" id="MYM75410.1"/>
    </source>
</evidence>
<reference evidence="2 3" key="1">
    <citation type="submission" date="2019-12" db="EMBL/GenBank/DDBJ databases">
        <title>Novel species isolated from a subtropical stream in China.</title>
        <authorList>
            <person name="Lu H."/>
        </authorList>
    </citation>
    <scope>NUCLEOTIDE SEQUENCE [LARGE SCALE GENOMIC DNA]</scope>
    <source>
        <strain evidence="2 3">FT134W</strain>
    </source>
</reference>
<feature type="region of interest" description="Disordered" evidence="1">
    <location>
        <begin position="102"/>
        <end position="127"/>
    </location>
</feature>
<evidence type="ECO:0000256" key="1">
    <source>
        <dbReference type="SAM" id="MobiDB-lite"/>
    </source>
</evidence>
<dbReference type="RefSeq" id="WP_161052102.1">
    <property type="nucleotide sequence ID" value="NZ_WWCR01000038.1"/>
</dbReference>
<accession>A0A7X4H631</accession>
<sequence>MSTFLQRRRLTSLIVSLAILLNLYAPAISHAMSVLSDYPLALDICSVTPAASAAGAGKRGSGSLPAHGMKHCMLCAVHTGNGAPPPATSGLLTVLEGHDIYPAQRPAASPHQPIWPDAQPRGPPAAA</sequence>
<evidence type="ECO:0000313" key="3">
    <source>
        <dbReference type="Proteomes" id="UP000469734"/>
    </source>
</evidence>
<protein>
    <submittedName>
        <fullName evidence="2">DUF2946 domain-containing protein</fullName>
    </submittedName>
</protein>
<organism evidence="2 3">
    <name type="scientific">Duganella margarita</name>
    <dbReference type="NCBI Taxonomy" id="2692170"/>
    <lineage>
        <taxon>Bacteria</taxon>
        <taxon>Pseudomonadati</taxon>
        <taxon>Pseudomonadota</taxon>
        <taxon>Betaproteobacteria</taxon>
        <taxon>Burkholderiales</taxon>
        <taxon>Oxalobacteraceae</taxon>
        <taxon>Telluria group</taxon>
        <taxon>Duganella</taxon>
    </lineage>
</organism>
<dbReference type="Proteomes" id="UP000469734">
    <property type="component" value="Unassembled WGS sequence"/>
</dbReference>
<dbReference type="InterPro" id="IPR021333">
    <property type="entry name" value="DUF2946"/>
</dbReference>
<proteinExistence type="predicted"/>
<comment type="caution">
    <text evidence="2">The sequence shown here is derived from an EMBL/GenBank/DDBJ whole genome shotgun (WGS) entry which is preliminary data.</text>
</comment>
<dbReference type="AlphaFoldDB" id="A0A7X4H631"/>
<gene>
    <name evidence="2" type="ORF">GTP56_24890</name>
</gene>
<name>A0A7X4H631_9BURK</name>
<dbReference type="EMBL" id="WWCR01000038">
    <property type="protein sequence ID" value="MYM75410.1"/>
    <property type="molecule type" value="Genomic_DNA"/>
</dbReference>
<dbReference type="Pfam" id="PF11162">
    <property type="entry name" value="DUF2946"/>
    <property type="match status" value="1"/>
</dbReference>